<protein>
    <submittedName>
        <fullName evidence="2">Uncharacterized protein</fullName>
    </submittedName>
</protein>
<keyword evidence="3" id="KW-1185">Reference proteome</keyword>
<dbReference type="EMBL" id="BGZK01000503">
    <property type="protein sequence ID" value="GBP47531.1"/>
    <property type="molecule type" value="Genomic_DNA"/>
</dbReference>
<feature type="compositionally biased region" description="Basic residues" evidence="1">
    <location>
        <begin position="67"/>
        <end position="79"/>
    </location>
</feature>
<sequence length="104" mass="12173">MLLAPIVRTSHFIQRSVLQNGEYQLRVHRFRTGDAWLKNIPVLALPQLVAHRRRVQWAHEQTSHQKVGGHRRHQRHQRGHQCDADLLDRISDGWESGPPENLLI</sequence>
<proteinExistence type="predicted"/>
<evidence type="ECO:0000256" key="1">
    <source>
        <dbReference type="SAM" id="MobiDB-lite"/>
    </source>
</evidence>
<dbReference type="Proteomes" id="UP000299102">
    <property type="component" value="Unassembled WGS sequence"/>
</dbReference>
<accession>A0A4C1W8Z9</accession>
<feature type="region of interest" description="Disordered" evidence="1">
    <location>
        <begin position="59"/>
        <end position="82"/>
    </location>
</feature>
<evidence type="ECO:0000313" key="3">
    <source>
        <dbReference type="Proteomes" id="UP000299102"/>
    </source>
</evidence>
<name>A0A4C1W8Z9_EUMVA</name>
<organism evidence="2 3">
    <name type="scientific">Eumeta variegata</name>
    <name type="common">Bagworm moth</name>
    <name type="synonym">Eumeta japonica</name>
    <dbReference type="NCBI Taxonomy" id="151549"/>
    <lineage>
        <taxon>Eukaryota</taxon>
        <taxon>Metazoa</taxon>
        <taxon>Ecdysozoa</taxon>
        <taxon>Arthropoda</taxon>
        <taxon>Hexapoda</taxon>
        <taxon>Insecta</taxon>
        <taxon>Pterygota</taxon>
        <taxon>Neoptera</taxon>
        <taxon>Endopterygota</taxon>
        <taxon>Lepidoptera</taxon>
        <taxon>Glossata</taxon>
        <taxon>Ditrysia</taxon>
        <taxon>Tineoidea</taxon>
        <taxon>Psychidae</taxon>
        <taxon>Oiketicinae</taxon>
        <taxon>Eumeta</taxon>
    </lineage>
</organism>
<evidence type="ECO:0000313" key="2">
    <source>
        <dbReference type="EMBL" id="GBP47531.1"/>
    </source>
</evidence>
<gene>
    <name evidence="2" type="ORF">EVAR_30621_1</name>
</gene>
<dbReference type="AlphaFoldDB" id="A0A4C1W8Z9"/>
<comment type="caution">
    <text evidence="2">The sequence shown here is derived from an EMBL/GenBank/DDBJ whole genome shotgun (WGS) entry which is preliminary data.</text>
</comment>
<reference evidence="2 3" key="1">
    <citation type="journal article" date="2019" name="Commun. Biol.">
        <title>The bagworm genome reveals a unique fibroin gene that provides high tensile strength.</title>
        <authorList>
            <person name="Kono N."/>
            <person name="Nakamura H."/>
            <person name="Ohtoshi R."/>
            <person name="Tomita M."/>
            <person name="Numata K."/>
            <person name="Arakawa K."/>
        </authorList>
    </citation>
    <scope>NUCLEOTIDE SEQUENCE [LARGE SCALE GENOMIC DNA]</scope>
</reference>